<accession>A0ABR2V8X9</accession>
<dbReference type="InterPro" id="IPR026956">
    <property type="entry name" value="D-ser_dehydrat-like_dom"/>
</dbReference>
<proteinExistence type="predicted"/>
<dbReference type="Proteomes" id="UP001408356">
    <property type="component" value="Unassembled WGS sequence"/>
</dbReference>
<dbReference type="Pfam" id="PF14031">
    <property type="entry name" value="D-ser_dehydrat"/>
    <property type="match status" value="1"/>
</dbReference>
<evidence type="ECO:0000259" key="1">
    <source>
        <dbReference type="Pfam" id="PF14031"/>
    </source>
</evidence>
<evidence type="ECO:0000313" key="3">
    <source>
        <dbReference type="Proteomes" id="UP001408356"/>
    </source>
</evidence>
<comment type="caution">
    <text evidence="2">The sequence shown here is derived from an EMBL/GenBank/DDBJ whole genome shotgun (WGS) entry which is preliminary data.</text>
</comment>
<dbReference type="EMBL" id="JARVKF010000079">
    <property type="protein sequence ID" value="KAK9423368.1"/>
    <property type="molecule type" value="Genomic_DNA"/>
</dbReference>
<gene>
    <name evidence="2" type="ORF">SUNI508_04262</name>
</gene>
<sequence length="180" mass="19797">MTQQAMDNLVGEIQGCIDAAKQKRHYFPTSLRDLTISAGASPQATAIQDFAPTVGAETGATQKLAHAIREISVQEIAGLRISLELHARVYSVLNPQQMATNFQKPNSGWDKVDPTLKSAETVPTSNIIVERISQEHSILSWDRDGEQRTSQDLPPLPLEVGQYVRIYPNHACVQHMLGIA</sequence>
<evidence type="ECO:0000313" key="2">
    <source>
        <dbReference type="EMBL" id="KAK9423368.1"/>
    </source>
</evidence>
<keyword evidence="3" id="KW-1185">Reference proteome</keyword>
<feature type="domain" description="D-serine dehydratase-like" evidence="1">
    <location>
        <begin position="83"/>
        <end position="173"/>
    </location>
</feature>
<organism evidence="2 3">
    <name type="scientific">Seiridium unicorne</name>
    <dbReference type="NCBI Taxonomy" id="138068"/>
    <lineage>
        <taxon>Eukaryota</taxon>
        <taxon>Fungi</taxon>
        <taxon>Dikarya</taxon>
        <taxon>Ascomycota</taxon>
        <taxon>Pezizomycotina</taxon>
        <taxon>Sordariomycetes</taxon>
        <taxon>Xylariomycetidae</taxon>
        <taxon>Amphisphaeriales</taxon>
        <taxon>Sporocadaceae</taxon>
        <taxon>Seiridium</taxon>
    </lineage>
</organism>
<name>A0ABR2V8X9_9PEZI</name>
<dbReference type="InterPro" id="IPR042208">
    <property type="entry name" value="D-ser_dehydrat-like_sf"/>
</dbReference>
<protein>
    <submittedName>
        <fullName evidence="2">D-serine dehydratase-like domain-containing protein</fullName>
    </submittedName>
</protein>
<dbReference type="Gene3D" id="2.40.37.20">
    <property type="entry name" value="D-serine dehydratase-like domain"/>
    <property type="match status" value="1"/>
</dbReference>
<reference evidence="2 3" key="1">
    <citation type="journal article" date="2024" name="J. Plant Pathol.">
        <title>Sequence and assembly of the genome of Seiridium unicorne, isolate CBS 538.82, causal agent of cypress canker disease.</title>
        <authorList>
            <person name="Scali E."/>
            <person name="Rocca G.D."/>
            <person name="Danti R."/>
            <person name="Garbelotto M."/>
            <person name="Barberini S."/>
            <person name="Baroncelli R."/>
            <person name="Emiliani G."/>
        </authorList>
    </citation>
    <scope>NUCLEOTIDE SEQUENCE [LARGE SCALE GENOMIC DNA]</scope>
    <source>
        <strain evidence="2 3">BM-138-508</strain>
    </source>
</reference>